<organism evidence="1 2">
    <name type="scientific">Clavibacter michiganensis subsp. insidiosus</name>
    <dbReference type="NCBI Taxonomy" id="33014"/>
    <lineage>
        <taxon>Bacteria</taxon>
        <taxon>Bacillati</taxon>
        <taxon>Actinomycetota</taxon>
        <taxon>Actinomycetes</taxon>
        <taxon>Micrococcales</taxon>
        <taxon>Microbacteriaceae</taxon>
        <taxon>Clavibacter</taxon>
    </lineage>
</organism>
<dbReference type="AlphaFoldDB" id="A0A399SNZ7"/>
<protein>
    <submittedName>
        <fullName evidence="1">Uncharacterized protein</fullName>
    </submittedName>
</protein>
<evidence type="ECO:0000313" key="2">
    <source>
        <dbReference type="Proteomes" id="UP000266634"/>
    </source>
</evidence>
<gene>
    <name evidence="1" type="ORF">DZF93_03145</name>
</gene>
<accession>A0A399SNZ7</accession>
<comment type="caution">
    <text evidence="1">The sequence shown here is derived from an EMBL/GenBank/DDBJ whole genome shotgun (WGS) entry which is preliminary data.</text>
</comment>
<dbReference type="EMBL" id="QWEA01000062">
    <property type="protein sequence ID" value="RIJ44351.1"/>
    <property type="molecule type" value="Genomic_DNA"/>
</dbReference>
<evidence type="ECO:0000313" key="1">
    <source>
        <dbReference type="EMBL" id="RIJ44351.1"/>
    </source>
</evidence>
<reference evidence="1 2" key="1">
    <citation type="submission" date="2018-08" db="EMBL/GenBank/DDBJ databases">
        <title>Genome Sequence of Clavibacter michiganensis Subspecies type strains, and the Atypical Peach-Colored Strains Isolated from Tomato.</title>
        <authorList>
            <person name="Osdaghi E."/>
            <person name="Portier P."/>
            <person name="Briand M."/>
            <person name="Jacques M.-A."/>
        </authorList>
    </citation>
    <scope>NUCLEOTIDE SEQUENCE [LARGE SCALE GENOMIC DNA]</scope>
    <source>
        <strain evidence="1 2">CFBP 6488</strain>
    </source>
</reference>
<dbReference type="Proteomes" id="UP000266634">
    <property type="component" value="Unassembled WGS sequence"/>
</dbReference>
<name>A0A399SNZ7_9MICO</name>
<sequence>MYELPNGIVFNFPVEAHEEDGVGASLIGAGIDDSQGPYISFNKLDQQAISAGGGAALEGTICVLGGAAACVVAGTVIAVVEIYLQNNGICGGDGELRLYLAHSEPQCAWRLALGAWRLTLDA</sequence>
<proteinExistence type="predicted"/>